<dbReference type="Pfam" id="PF09039">
    <property type="entry name" value="HTH_Tnp_Mu_2"/>
    <property type="match status" value="1"/>
</dbReference>
<dbReference type="InterPro" id="IPR009057">
    <property type="entry name" value="Homeodomain-like_sf"/>
</dbReference>
<dbReference type="SUPFAM" id="SSF53098">
    <property type="entry name" value="Ribonuclease H-like"/>
    <property type="match status" value="1"/>
</dbReference>
<accession>A0A509MGY1</accession>
<feature type="compositionally biased region" description="Pro residues" evidence="1">
    <location>
        <begin position="544"/>
        <end position="555"/>
    </location>
</feature>
<proteinExistence type="predicted"/>
<dbReference type="EMBL" id="LT618793">
    <property type="protein sequence ID" value="SCQ81579.1"/>
    <property type="molecule type" value="Genomic_DNA"/>
</dbReference>
<evidence type="ECO:0000256" key="1">
    <source>
        <dbReference type="SAM" id="MobiDB-lite"/>
    </source>
</evidence>
<dbReference type="AlphaFoldDB" id="A0A509MGY1"/>
<evidence type="ECO:0000259" key="2">
    <source>
        <dbReference type="PROSITE" id="PS50994"/>
    </source>
</evidence>
<feature type="region of interest" description="Disordered" evidence="1">
    <location>
        <begin position="519"/>
        <end position="581"/>
    </location>
</feature>
<dbReference type="Gene3D" id="3.30.420.10">
    <property type="entry name" value="Ribonuclease H-like superfamily/Ribonuclease H"/>
    <property type="match status" value="1"/>
</dbReference>
<dbReference type="Gene3D" id="1.10.10.60">
    <property type="entry name" value="Homeodomain-like"/>
    <property type="match status" value="1"/>
</dbReference>
<dbReference type="Proteomes" id="UP000250080">
    <property type="component" value="Chromosome I"/>
</dbReference>
<dbReference type="SUPFAM" id="SSF46689">
    <property type="entry name" value="Homeodomain-like"/>
    <property type="match status" value="1"/>
</dbReference>
<dbReference type="InterPro" id="IPR015126">
    <property type="entry name" value="Mu_I-gamma"/>
</dbReference>
<dbReference type="PANTHER" id="PTHR35004">
    <property type="entry name" value="TRANSPOSASE RV3428C-RELATED"/>
    <property type="match status" value="1"/>
</dbReference>
<feature type="compositionally biased region" description="Low complexity" evidence="1">
    <location>
        <begin position="558"/>
        <end position="574"/>
    </location>
</feature>
<protein>
    <submittedName>
        <fullName evidence="3">TniA protein</fullName>
    </submittedName>
</protein>
<organism evidence="3 4">
    <name type="scientific">Propionibacterium freudenreichii</name>
    <dbReference type="NCBI Taxonomy" id="1744"/>
    <lineage>
        <taxon>Bacteria</taxon>
        <taxon>Bacillati</taxon>
        <taxon>Actinomycetota</taxon>
        <taxon>Actinomycetes</taxon>
        <taxon>Propionibacteriales</taxon>
        <taxon>Propionibacteriaceae</taxon>
        <taxon>Propionibacterium</taxon>
    </lineage>
</organism>
<dbReference type="InterPro" id="IPR012337">
    <property type="entry name" value="RNaseH-like_sf"/>
</dbReference>
<evidence type="ECO:0000313" key="3">
    <source>
        <dbReference type="EMBL" id="SCQ81579.1"/>
    </source>
</evidence>
<dbReference type="GO" id="GO:0015074">
    <property type="term" value="P:DNA integration"/>
    <property type="evidence" value="ECO:0007669"/>
    <property type="project" value="InterPro"/>
</dbReference>
<name>A0A509MGY1_9ACTN</name>
<dbReference type="PANTHER" id="PTHR35004:SF6">
    <property type="entry name" value="TRANSPOSASE"/>
    <property type="match status" value="1"/>
</dbReference>
<dbReference type="PROSITE" id="PS50994">
    <property type="entry name" value="INTEGRASE"/>
    <property type="match status" value="1"/>
</dbReference>
<dbReference type="Pfam" id="PF09299">
    <property type="entry name" value="Mu-transpos_C"/>
    <property type="match status" value="1"/>
</dbReference>
<gene>
    <name evidence="3" type="ORF">PFR_JS23_1976</name>
</gene>
<dbReference type="InterPro" id="IPR036397">
    <property type="entry name" value="RNaseH_sf"/>
</dbReference>
<reference evidence="3 4" key="1">
    <citation type="submission" date="2016-09" db="EMBL/GenBank/DDBJ databases">
        <authorList>
            <person name="Laine KS P."/>
        </authorList>
    </citation>
    <scope>NUCLEOTIDE SEQUENCE [LARGE SCALE GENOMIC DNA]</scope>
    <source>
        <strain evidence="3">PFRJS-23</strain>
    </source>
</reference>
<sequence>MSVPVCTMRPLFHSPVHDEAVGEDRVPERGLLTVPDEVWTVAVRRAEVIGPLTAAGTAGEEAVDAAAAQLGVSRRQVYVLLRRWREGRGVVSDLIPGRSSGGRGGQRLAAEVEEVIREVLRKHYLTRQRKTTAAVHREVTRVCRAHGLPVPSRGAIVRRIAGLDPRAEKTAREGADAARALESAGGQVPPITGVLEQVQIDHTVVDLIVVDERHRLPVGRPYVTAGIDVFSRCIVGLVITLEAPSALSVGLCLAHMVTDKRAWLERLGVEVPWPMAGKPGELYLDNAAEFKSEALRRGCEEHGITLRYRPPGRPHYGGIVERVIGTLMEMVHELPGTTFSNPAQRGSYDSEARAVLTVAELEKWLALAVASYHGQVHGTTGQTPQARWAAGIEHGTPTTVANETAFLVDFLPVIRRTLSRTGFVIDHVRYFSDALKPWIARRDRLDRFVIRRDPRDISRIWVLDPDGASYLPVPYRTLSHPAVSVWEHRAAVQRLREQGRAQVDEEMLFRMVEQMRTLTNTAASTTRKARRDAERRSRTGGAPPAEPAAAPPPDDIPPDGASRGRAADAGPAAPFEVIEQW</sequence>
<evidence type="ECO:0000313" key="4">
    <source>
        <dbReference type="Proteomes" id="UP000250080"/>
    </source>
</evidence>
<dbReference type="InterPro" id="IPR015378">
    <property type="entry name" value="Transposase-like_Mu_C"/>
</dbReference>
<feature type="domain" description="Integrase catalytic" evidence="2">
    <location>
        <begin position="185"/>
        <end position="392"/>
    </location>
</feature>
<dbReference type="InterPro" id="IPR001584">
    <property type="entry name" value="Integrase_cat-core"/>
</dbReference>
<dbReference type="GO" id="GO:0003676">
    <property type="term" value="F:nucleic acid binding"/>
    <property type="evidence" value="ECO:0007669"/>
    <property type="project" value="InterPro"/>
</dbReference>